<proteinExistence type="predicted"/>
<reference evidence="1 2" key="1">
    <citation type="submission" date="2019-01" db="EMBL/GenBank/DDBJ databases">
        <title>Flavobacterium sp. nov. isolated from arctic soil.</title>
        <authorList>
            <person name="Kim D.-U."/>
        </authorList>
    </citation>
    <scope>NUCLEOTIDE SEQUENCE [LARGE SCALE GENOMIC DNA]</scope>
    <source>
        <strain evidence="1 2">Kopri-42</strain>
    </source>
</reference>
<organism evidence="1 2">
    <name type="scientific">Flavobacterium petrolei</name>
    <dbReference type="NCBI Taxonomy" id="2259594"/>
    <lineage>
        <taxon>Bacteria</taxon>
        <taxon>Pseudomonadati</taxon>
        <taxon>Bacteroidota</taxon>
        <taxon>Flavobacteriia</taxon>
        <taxon>Flavobacteriales</taxon>
        <taxon>Flavobacteriaceae</taxon>
        <taxon>Flavobacterium</taxon>
    </lineage>
</organism>
<comment type="caution">
    <text evidence="1">The sequence shown here is derived from an EMBL/GenBank/DDBJ whole genome shotgun (WGS) entry which is preliminary data.</text>
</comment>
<sequence>MKQTLNTETKPESCLASVMRCCSFCQHFQHEEVGDSDYGGVYAEEATCSKYFDTDQETEEDIPDFDRNIKRECCDLDFWKVLDKDNDLIDLLNSEGGEMDKAYDLFKARYNNA</sequence>
<dbReference type="AlphaFoldDB" id="A0A482TTA6"/>
<protein>
    <submittedName>
        <fullName evidence="1">Uncharacterized protein</fullName>
    </submittedName>
</protein>
<dbReference type="Proteomes" id="UP000253235">
    <property type="component" value="Unassembled WGS sequence"/>
</dbReference>
<name>A0A482TTA6_9FLAO</name>
<gene>
    <name evidence="1" type="ORF">DR871_014315</name>
</gene>
<evidence type="ECO:0000313" key="2">
    <source>
        <dbReference type="Proteomes" id="UP000253235"/>
    </source>
</evidence>
<dbReference type="EMBL" id="QNVY02000005">
    <property type="protein sequence ID" value="RYJ51092.1"/>
    <property type="molecule type" value="Genomic_DNA"/>
</dbReference>
<dbReference type="RefSeq" id="WP_113666869.1">
    <property type="nucleotide sequence ID" value="NZ_QNVY02000005.1"/>
</dbReference>
<evidence type="ECO:0000313" key="1">
    <source>
        <dbReference type="EMBL" id="RYJ51092.1"/>
    </source>
</evidence>
<keyword evidence="2" id="KW-1185">Reference proteome</keyword>
<accession>A0A482TTA6</accession>